<dbReference type="EMBL" id="ANJA01001859">
    <property type="protein sequence ID" value="ETO73611.1"/>
    <property type="molecule type" value="Genomic_DNA"/>
</dbReference>
<proteinExistence type="predicted"/>
<accession>A0A081A400</accession>
<gene>
    <name evidence="1" type="ORF">F444_10458</name>
</gene>
<dbReference type="Proteomes" id="UP000028582">
    <property type="component" value="Unassembled WGS sequence"/>
</dbReference>
<reference evidence="1 2" key="1">
    <citation type="submission" date="2013-11" db="EMBL/GenBank/DDBJ databases">
        <title>The Genome Sequence of Phytophthora parasitica P1976.</title>
        <authorList>
            <consortium name="The Broad Institute Genomics Platform"/>
            <person name="Russ C."/>
            <person name="Tyler B."/>
            <person name="Panabieres F."/>
            <person name="Shan W."/>
            <person name="Tripathy S."/>
            <person name="Grunwald N."/>
            <person name="Machado M."/>
            <person name="Johnson C.S."/>
            <person name="Walker B."/>
            <person name="Young S."/>
            <person name="Zeng Q."/>
            <person name="Gargeya S."/>
            <person name="Fitzgerald M."/>
            <person name="Haas B."/>
            <person name="Abouelleil A."/>
            <person name="Allen A.W."/>
            <person name="Alvarado L."/>
            <person name="Arachchi H.M."/>
            <person name="Berlin A.M."/>
            <person name="Chapman S.B."/>
            <person name="Gainer-Dewar J."/>
            <person name="Goldberg J."/>
            <person name="Griggs A."/>
            <person name="Gujja S."/>
            <person name="Hansen M."/>
            <person name="Howarth C."/>
            <person name="Imamovic A."/>
            <person name="Ireland A."/>
            <person name="Larimer J."/>
            <person name="McCowan C."/>
            <person name="Murphy C."/>
            <person name="Pearson M."/>
            <person name="Poon T.W."/>
            <person name="Priest M."/>
            <person name="Roberts A."/>
            <person name="Saif S."/>
            <person name="Shea T."/>
            <person name="Sisk P."/>
            <person name="Sykes S."/>
            <person name="Wortman J."/>
            <person name="Nusbaum C."/>
            <person name="Birren B."/>
        </authorList>
    </citation>
    <scope>NUCLEOTIDE SEQUENCE [LARGE SCALE GENOMIC DNA]</scope>
    <source>
        <strain evidence="1 2">P1976</strain>
    </source>
</reference>
<organism evidence="1 2">
    <name type="scientific">Phytophthora nicotianae P1976</name>
    <dbReference type="NCBI Taxonomy" id="1317066"/>
    <lineage>
        <taxon>Eukaryota</taxon>
        <taxon>Sar</taxon>
        <taxon>Stramenopiles</taxon>
        <taxon>Oomycota</taxon>
        <taxon>Peronosporomycetes</taxon>
        <taxon>Peronosporales</taxon>
        <taxon>Peronosporaceae</taxon>
        <taxon>Phytophthora</taxon>
    </lineage>
</organism>
<evidence type="ECO:0000313" key="2">
    <source>
        <dbReference type="Proteomes" id="UP000028582"/>
    </source>
</evidence>
<protein>
    <submittedName>
        <fullName evidence="1">Uncharacterized protein</fullName>
    </submittedName>
</protein>
<evidence type="ECO:0000313" key="1">
    <source>
        <dbReference type="EMBL" id="ETO73611.1"/>
    </source>
</evidence>
<comment type="caution">
    <text evidence="1">The sequence shown here is derived from an EMBL/GenBank/DDBJ whole genome shotgun (WGS) entry which is preliminary data.</text>
</comment>
<dbReference type="AlphaFoldDB" id="A0A081A400"/>
<sequence length="115" mass="12287">MTVTDGYHSTNPNSNRYNLLCSLLRAGKRATGPHNELTPYGLSSATPGGVIASEPDSDQFSMRVVAVSISMLSDKAAAADMSIALHSVVCETVVLGINFCLRDAEFLSSRRKRPA</sequence>
<name>A0A081A400_PHYNI</name>